<evidence type="ECO:0000256" key="7">
    <source>
        <dbReference type="ARBA" id="ARBA00022692"/>
    </source>
</evidence>
<comment type="similarity">
    <text evidence="2">Belongs to the GSP J family.</text>
</comment>
<dbReference type="Proteomes" id="UP001319827">
    <property type="component" value="Chromosome"/>
</dbReference>
<keyword evidence="7 10" id="KW-0812">Transmembrane</keyword>
<evidence type="ECO:0000256" key="8">
    <source>
        <dbReference type="ARBA" id="ARBA00022989"/>
    </source>
</evidence>
<keyword evidence="4" id="KW-1003">Cell membrane</keyword>
<sequence>MGLNPKSIKPISGVAPPGGFTLVEVLVAVTITSLLLLSVYGVFTSVSRTKQRLESDGEGYHQARVLFDRIGREVRGAFFSSGSPGTLFKGGENADRNKYLELTTTAVTPQGSGGAGIAVVQYELALDREGQQERRVLLRREYSLSDSEGPERLPYRLATGIESMQLRFYSGSDWFEEWDAASQGLPHMVEVTLSVRVGEQPVPFRTILEVPRI</sequence>
<keyword evidence="6" id="KW-0997">Cell inner membrane</keyword>
<protein>
    <recommendedName>
        <fullName evidence="3">Type II secretion system protein J</fullName>
    </recommendedName>
</protein>
<evidence type="ECO:0000256" key="1">
    <source>
        <dbReference type="ARBA" id="ARBA00004377"/>
    </source>
</evidence>
<proteinExistence type="inferred from homology"/>
<dbReference type="PROSITE" id="PS00409">
    <property type="entry name" value="PROKAR_NTER_METHYL"/>
    <property type="match status" value="1"/>
</dbReference>
<dbReference type="InterPro" id="IPR045584">
    <property type="entry name" value="Pilin-like"/>
</dbReference>
<evidence type="ECO:0000256" key="4">
    <source>
        <dbReference type="ARBA" id="ARBA00022475"/>
    </source>
</evidence>
<dbReference type="InterPro" id="IPR010055">
    <property type="entry name" value="T2SS_protein-GspJ"/>
</dbReference>
<comment type="subcellular location">
    <subcellularLocation>
        <location evidence="1">Cell inner membrane</location>
        <topology evidence="1">Single-pass membrane protein</topology>
    </subcellularLocation>
</comment>
<reference evidence="11 12" key="1">
    <citation type="journal article" date="2016" name="C (Basel)">
        <title>Selective Growth of and Electricity Production by Marine Exoelectrogenic Bacteria in Self-Aggregated Hydrogel of Microbially Reduced Graphene Oxide.</title>
        <authorList>
            <person name="Yoshida N."/>
            <person name="Goto Y."/>
            <person name="Miyata Y."/>
        </authorList>
    </citation>
    <scope>NUCLEOTIDE SEQUENCE [LARGE SCALE GENOMIC DNA]</scope>
    <source>
        <strain evidence="11 12">NIT-T3</strain>
    </source>
</reference>
<name>A0ABM8HY02_9BACT</name>
<dbReference type="Gene3D" id="2.10.70.20">
    <property type="entry name" value="gspk-gspi-gspj complex like domains"/>
    <property type="match status" value="1"/>
</dbReference>
<dbReference type="Pfam" id="PF07963">
    <property type="entry name" value="N_methyl"/>
    <property type="match status" value="1"/>
</dbReference>
<evidence type="ECO:0000256" key="9">
    <source>
        <dbReference type="ARBA" id="ARBA00023136"/>
    </source>
</evidence>
<evidence type="ECO:0000256" key="5">
    <source>
        <dbReference type="ARBA" id="ARBA00022481"/>
    </source>
</evidence>
<reference evidence="11 12" key="2">
    <citation type="journal article" date="2021" name="Int. J. Syst. Evol. Microbiol.">
        <title>Isolation and Polyphasic Characterization of Desulfuromonas versatilis sp. Nov., an Electrogenic Bacteria Capable of Versatile Metabolism Isolated from a Graphene Oxide-Reducing Enrichment Culture.</title>
        <authorList>
            <person name="Xie L."/>
            <person name="Yoshida N."/>
            <person name="Ishii S."/>
            <person name="Meng L."/>
        </authorList>
    </citation>
    <scope>NUCLEOTIDE SEQUENCE [LARGE SCALE GENOMIC DNA]</scope>
    <source>
        <strain evidence="11 12">NIT-T3</strain>
    </source>
</reference>
<gene>
    <name evidence="11" type="ORF">DESUT3_30550</name>
</gene>
<feature type="transmembrane region" description="Helical" evidence="10">
    <location>
        <begin position="20"/>
        <end position="43"/>
    </location>
</feature>
<evidence type="ECO:0000313" key="11">
    <source>
        <dbReference type="EMBL" id="BCR05986.1"/>
    </source>
</evidence>
<keyword evidence="12" id="KW-1185">Reference proteome</keyword>
<dbReference type="SUPFAM" id="SSF54523">
    <property type="entry name" value="Pili subunits"/>
    <property type="match status" value="1"/>
</dbReference>
<keyword evidence="9 10" id="KW-0472">Membrane</keyword>
<evidence type="ECO:0000256" key="3">
    <source>
        <dbReference type="ARBA" id="ARBA00021539"/>
    </source>
</evidence>
<keyword evidence="5" id="KW-0488">Methylation</keyword>
<dbReference type="InterPro" id="IPR051621">
    <property type="entry name" value="T2SS_protein_J"/>
</dbReference>
<evidence type="ECO:0000256" key="10">
    <source>
        <dbReference type="SAM" id="Phobius"/>
    </source>
</evidence>
<dbReference type="Pfam" id="PF11612">
    <property type="entry name" value="T2SSJ"/>
    <property type="match status" value="1"/>
</dbReference>
<evidence type="ECO:0000256" key="2">
    <source>
        <dbReference type="ARBA" id="ARBA00011084"/>
    </source>
</evidence>
<dbReference type="RefSeq" id="WP_221249374.1">
    <property type="nucleotide sequence ID" value="NZ_AP024355.1"/>
</dbReference>
<dbReference type="InterPro" id="IPR012902">
    <property type="entry name" value="N_methyl_site"/>
</dbReference>
<keyword evidence="8 10" id="KW-1133">Transmembrane helix</keyword>
<organism evidence="11 12">
    <name type="scientific">Desulfuromonas versatilis</name>
    <dbReference type="NCBI Taxonomy" id="2802975"/>
    <lineage>
        <taxon>Bacteria</taxon>
        <taxon>Pseudomonadati</taxon>
        <taxon>Thermodesulfobacteriota</taxon>
        <taxon>Desulfuromonadia</taxon>
        <taxon>Desulfuromonadales</taxon>
        <taxon>Desulfuromonadaceae</taxon>
        <taxon>Desulfuromonas</taxon>
    </lineage>
</organism>
<dbReference type="EMBL" id="AP024355">
    <property type="protein sequence ID" value="BCR05986.1"/>
    <property type="molecule type" value="Genomic_DNA"/>
</dbReference>
<dbReference type="NCBIfam" id="TIGR02532">
    <property type="entry name" value="IV_pilin_GFxxxE"/>
    <property type="match status" value="1"/>
</dbReference>
<evidence type="ECO:0000256" key="6">
    <source>
        <dbReference type="ARBA" id="ARBA00022519"/>
    </source>
</evidence>
<dbReference type="PANTHER" id="PTHR39583:SF2">
    <property type="entry name" value="TYPE II SECRETION SYSTEM PROTEIN J"/>
    <property type="match status" value="1"/>
</dbReference>
<accession>A0ABM8HY02</accession>
<evidence type="ECO:0000313" key="12">
    <source>
        <dbReference type="Proteomes" id="UP001319827"/>
    </source>
</evidence>
<dbReference type="PANTHER" id="PTHR39583">
    <property type="entry name" value="TYPE II SECRETION SYSTEM PROTEIN J-RELATED"/>
    <property type="match status" value="1"/>
</dbReference>